<evidence type="ECO:0000313" key="9">
    <source>
        <dbReference type="Proteomes" id="UP001595632"/>
    </source>
</evidence>
<protein>
    <submittedName>
        <fullName evidence="8">Type IV secretion system protein</fullName>
    </submittedName>
</protein>
<name>A0ABV7GNZ5_9RHOB</name>
<evidence type="ECO:0000256" key="4">
    <source>
        <dbReference type="ARBA" id="ARBA00022989"/>
    </source>
</evidence>
<organism evidence="8 9">
    <name type="scientific">Psychromarinibacter halotolerans</name>
    <dbReference type="NCBI Taxonomy" id="1775175"/>
    <lineage>
        <taxon>Bacteria</taxon>
        <taxon>Pseudomonadati</taxon>
        <taxon>Pseudomonadota</taxon>
        <taxon>Alphaproteobacteria</taxon>
        <taxon>Rhodobacterales</taxon>
        <taxon>Paracoccaceae</taxon>
        <taxon>Psychromarinibacter</taxon>
    </lineage>
</organism>
<comment type="subcellular location">
    <subcellularLocation>
        <location evidence="1">Membrane</location>
        <topology evidence="1">Multi-pass membrane protein</topology>
    </subcellularLocation>
</comment>
<keyword evidence="4 7" id="KW-1133">Transmembrane helix</keyword>
<feature type="transmembrane region" description="Helical" evidence="7">
    <location>
        <begin position="169"/>
        <end position="188"/>
    </location>
</feature>
<keyword evidence="3 7" id="KW-0812">Transmembrane</keyword>
<keyword evidence="5 7" id="KW-0472">Membrane</keyword>
<reference evidence="9" key="1">
    <citation type="journal article" date="2019" name="Int. J. Syst. Evol. Microbiol.">
        <title>The Global Catalogue of Microorganisms (GCM) 10K type strain sequencing project: providing services to taxonomists for standard genome sequencing and annotation.</title>
        <authorList>
            <consortium name="The Broad Institute Genomics Platform"/>
            <consortium name="The Broad Institute Genome Sequencing Center for Infectious Disease"/>
            <person name="Wu L."/>
            <person name="Ma J."/>
        </authorList>
    </citation>
    <scope>NUCLEOTIDE SEQUENCE [LARGE SCALE GENOMIC DNA]</scope>
    <source>
        <strain evidence="9">KCTC 52366</strain>
    </source>
</reference>
<dbReference type="RefSeq" id="WP_275633958.1">
    <property type="nucleotide sequence ID" value="NZ_JARGYD010000007.1"/>
</dbReference>
<dbReference type="Proteomes" id="UP001595632">
    <property type="component" value="Unassembled WGS sequence"/>
</dbReference>
<feature type="transmembrane region" description="Helical" evidence="7">
    <location>
        <begin position="200"/>
        <end position="220"/>
    </location>
</feature>
<feature type="compositionally biased region" description="Low complexity" evidence="6">
    <location>
        <begin position="309"/>
        <end position="333"/>
    </location>
</feature>
<evidence type="ECO:0000256" key="5">
    <source>
        <dbReference type="ARBA" id="ARBA00023136"/>
    </source>
</evidence>
<dbReference type="InterPro" id="IPR007688">
    <property type="entry name" value="Conjugal_tfr_TrbL/VirB6"/>
</dbReference>
<sequence length="347" mass="36514">MGIVTFIVEAADKGLDTVATSQFAAAAEISGTIIMGAATVAIIVLFINMAWQIRPMDGREMLVLLFKISLIKAFALNWSNFNFLSQHIIDGLDELAGSLIGSATGEDAVGSSYFAARFDLQMDRLAEYGNEAASHMSRVSKALMGVFFMALIAVVGGLAGAVLVLAKMMITLLIGLAPVMILCSMFDATKDYFHRWLSSLASFALYPVVIAGVFSMVFGLTTLLVSDLGSVDTADKAGKMVPFLGVVILSLVMVVAIPVIVPMISGNLQAGWAASAISGNIAKMMPARREMRQAKPSSKGPGNTAASQSTTHSAGSSNASATTSSHASPGTGAKMQRMMDRNARLKK</sequence>
<feature type="transmembrane region" description="Helical" evidence="7">
    <location>
        <begin position="142"/>
        <end position="163"/>
    </location>
</feature>
<evidence type="ECO:0000256" key="1">
    <source>
        <dbReference type="ARBA" id="ARBA00004141"/>
    </source>
</evidence>
<evidence type="ECO:0000256" key="6">
    <source>
        <dbReference type="SAM" id="MobiDB-lite"/>
    </source>
</evidence>
<accession>A0ABV7GNZ5</accession>
<feature type="region of interest" description="Disordered" evidence="6">
    <location>
        <begin position="288"/>
        <end position="347"/>
    </location>
</feature>
<keyword evidence="9" id="KW-1185">Reference proteome</keyword>
<feature type="transmembrane region" description="Helical" evidence="7">
    <location>
        <begin position="29"/>
        <end position="51"/>
    </location>
</feature>
<dbReference type="EMBL" id="JBHRTB010000010">
    <property type="protein sequence ID" value="MFC3142393.1"/>
    <property type="molecule type" value="Genomic_DNA"/>
</dbReference>
<proteinExistence type="inferred from homology"/>
<evidence type="ECO:0000256" key="7">
    <source>
        <dbReference type="SAM" id="Phobius"/>
    </source>
</evidence>
<dbReference type="Pfam" id="PF04610">
    <property type="entry name" value="TrbL"/>
    <property type="match status" value="1"/>
</dbReference>
<comment type="similarity">
    <text evidence="2">Belongs to the TrbL/VirB6 family.</text>
</comment>
<gene>
    <name evidence="8" type="ORF">ACFOGP_06715</name>
</gene>
<evidence type="ECO:0000313" key="8">
    <source>
        <dbReference type="EMBL" id="MFC3142393.1"/>
    </source>
</evidence>
<evidence type="ECO:0000256" key="2">
    <source>
        <dbReference type="ARBA" id="ARBA00007802"/>
    </source>
</evidence>
<comment type="caution">
    <text evidence="8">The sequence shown here is derived from an EMBL/GenBank/DDBJ whole genome shotgun (WGS) entry which is preliminary data.</text>
</comment>
<evidence type="ECO:0000256" key="3">
    <source>
        <dbReference type="ARBA" id="ARBA00022692"/>
    </source>
</evidence>
<feature type="compositionally biased region" description="Basic and acidic residues" evidence="6">
    <location>
        <begin position="337"/>
        <end position="347"/>
    </location>
</feature>
<feature type="transmembrane region" description="Helical" evidence="7">
    <location>
        <begin position="240"/>
        <end position="261"/>
    </location>
</feature>